<dbReference type="Proteomes" id="UP001500298">
    <property type="component" value="Unassembled WGS sequence"/>
</dbReference>
<comment type="caution">
    <text evidence="1">The sequence shown here is derived from an EMBL/GenBank/DDBJ whole genome shotgun (WGS) entry which is preliminary data.</text>
</comment>
<proteinExistence type="predicted"/>
<protein>
    <recommendedName>
        <fullName evidence="3">Prealbumin-like fold domain-containing protein</fullName>
    </recommendedName>
</protein>
<evidence type="ECO:0000313" key="1">
    <source>
        <dbReference type="EMBL" id="GAA4820324.1"/>
    </source>
</evidence>
<evidence type="ECO:0008006" key="3">
    <source>
        <dbReference type="Google" id="ProtNLM"/>
    </source>
</evidence>
<dbReference type="EMBL" id="BAABJX010000002">
    <property type="protein sequence ID" value="GAA4820324.1"/>
    <property type="molecule type" value="Genomic_DNA"/>
</dbReference>
<reference evidence="2" key="1">
    <citation type="journal article" date="2019" name="Int. J. Syst. Evol. Microbiol.">
        <title>The Global Catalogue of Microorganisms (GCM) 10K type strain sequencing project: providing services to taxonomists for standard genome sequencing and annotation.</title>
        <authorList>
            <consortium name="The Broad Institute Genomics Platform"/>
            <consortium name="The Broad Institute Genome Sequencing Center for Infectious Disease"/>
            <person name="Wu L."/>
            <person name="Ma J."/>
        </authorList>
    </citation>
    <scope>NUCLEOTIDE SEQUENCE [LARGE SCALE GENOMIC DNA]</scope>
    <source>
        <strain evidence="2">JCM 18326</strain>
    </source>
</reference>
<organism evidence="1 2">
    <name type="scientific">Algivirga pacifica</name>
    <dbReference type="NCBI Taxonomy" id="1162670"/>
    <lineage>
        <taxon>Bacteria</taxon>
        <taxon>Pseudomonadati</taxon>
        <taxon>Bacteroidota</taxon>
        <taxon>Cytophagia</taxon>
        <taxon>Cytophagales</taxon>
        <taxon>Flammeovirgaceae</taxon>
        <taxon>Algivirga</taxon>
    </lineage>
</organism>
<gene>
    <name evidence="1" type="ORF">GCM10023331_00880</name>
</gene>
<name>A0ABP9CZE3_9BACT</name>
<accession>A0ABP9CZE3</accession>
<sequence length="112" mass="12188">MAACKSSSGKTKNTMLVLKVLDEVGNPVEGAQVFLYPTEQALLLNEVGIKAEELSNEKGKVSLVNDIEPVAYYITAQKDSLSTSAAGVKTDTLQKWRVNKLNVVLHPQKSKK</sequence>
<evidence type="ECO:0000313" key="2">
    <source>
        <dbReference type="Proteomes" id="UP001500298"/>
    </source>
</evidence>
<keyword evidence="2" id="KW-1185">Reference proteome</keyword>